<evidence type="ECO:0008006" key="5">
    <source>
        <dbReference type="Google" id="ProtNLM"/>
    </source>
</evidence>
<dbReference type="Proteomes" id="UP000078468">
    <property type="component" value="Chromosome"/>
</dbReference>
<keyword evidence="4" id="KW-1185">Reference proteome</keyword>
<dbReference type="KEGG" id="spav:Spa2297_14775"/>
<dbReference type="RefSeq" id="WP_064728526.1">
    <property type="nucleotide sequence ID" value="NZ_BMRX01000008.1"/>
</dbReference>
<evidence type="ECO:0000313" key="4">
    <source>
        <dbReference type="Proteomes" id="UP001585018"/>
    </source>
</evidence>
<evidence type="ECO:0000313" key="1">
    <source>
        <dbReference type="EMBL" id="ANJ08146.1"/>
    </source>
</evidence>
<dbReference type="GeneID" id="91306153"/>
<accession>A0A191UZF7</accession>
<dbReference type="EMBL" id="JAYMRR010000014">
    <property type="protein sequence ID" value="MFB8751955.1"/>
    <property type="molecule type" value="Genomic_DNA"/>
</dbReference>
<dbReference type="EMBL" id="CP015866">
    <property type="protein sequence ID" value="ANJ08146.1"/>
    <property type="molecule type" value="Genomic_DNA"/>
</dbReference>
<gene>
    <name evidence="1" type="ORF">Spa2297_14775</name>
    <name evidence="2" type="ORF">VSS30_24415</name>
</gene>
<evidence type="ECO:0000313" key="2">
    <source>
        <dbReference type="EMBL" id="MFB8751955.1"/>
    </source>
</evidence>
<evidence type="ECO:0000313" key="3">
    <source>
        <dbReference type="Proteomes" id="UP000078468"/>
    </source>
</evidence>
<name>A0A191UZF7_9ACTN</name>
<dbReference type="Proteomes" id="UP001585018">
    <property type="component" value="Unassembled WGS sequence"/>
</dbReference>
<reference evidence="2 4" key="2">
    <citation type="submission" date="2024-01" db="EMBL/GenBank/DDBJ databases">
        <title>Genome mining of biosynthetic gene clusters to explore secondary metabolites of Streptomyces sp.</title>
        <authorList>
            <person name="Baig A."/>
            <person name="Ajitkumar Shintre N."/>
            <person name="Kumar H."/>
            <person name="Anbarasu A."/>
            <person name="Ramaiah S."/>
        </authorList>
    </citation>
    <scope>NUCLEOTIDE SEQUENCE [LARGE SCALE GENOMIC DNA]</scope>
    <source>
        <strain evidence="2 4">A03</strain>
    </source>
</reference>
<sequence>MRSTEEVVESLRQALVGAGVVLPSLCVDPVTGASDEPFALVDLGRCNVRVAERLASVVRGESPPVGTHAVDARDGRVGEVMGHVGGSVQLRPVGGGREWDCPHGSVAAAATDEVMRARLRRTNHESARG</sequence>
<proteinExistence type="predicted"/>
<reference evidence="1 3" key="1">
    <citation type="submission" date="2016-05" db="EMBL/GenBank/DDBJ databases">
        <title>Non-Contiguous Finished Genome Sequence of Streptomyces parvulus 2297 Integrated Site-Specifically with Actinophage R4.</title>
        <authorList>
            <person name="Nishizawa T."/>
            <person name="Miura T."/>
            <person name="Harada C."/>
            <person name="Guo Y."/>
            <person name="Narisawa K."/>
            <person name="Ohta H."/>
            <person name="Takahashi H."/>
            <person name="Shirai M."/>
        </authorList>
    </citation>
    <scope>NUCLEOTIDE SEQUENCE [LARGE SCALE GENOMIC DNA]</scope>
    <source>
        <strain evidence="1 3">2297</strain>
    </source>
</reference>
<organism evidence="1 3">
    <name type="scientific">Streptomyces parvulus</name>
    <dbReference type="NCBI Taxonomy" id="146923"/>
    <lineage>
        <taxon>Bacteria</taxon>
        <taxon>Bacillati</taxon>
        <taxon>Actinomycetota</taxon>
        <taxon>Actinomycetes</taxon>
        <taxon>Kitasatosporales</taxon>
        <taxon>Streptomycetaceae</taxon>
        <taxon>Streptomyces</taxon>
    </lineage>
</organism>
<protein>
    <recommendedName>
        <fullName evidence="5">Secreted protein</fullName>
    </recommendedName>
</protein>
<dbReference type="AlphaFoldDB" id="A0A191UZF7"/>